<feature type="transmembrane region" description="Helical" evidence="1">
    <location>
        <begin position="148"/>
        <end position="167"/>
    </location>
</feature>
<accession>B0D3C6</accession>
<dbReference type="InParanoid" id="B0D3C6"/>
<keyword evidence="1" id="KW-0812">Transmembrane</keyword>
<reference evidence="2 3" key="1">
    <citation type="journal article" date="2008" name="Nature">
        <title>The genome of Laccaria bicolor provides insights into mycorrhizal symbiosis.</title>
        <authorList>
            <person name="Martin F."/>
            <person name="Aerts A."/>
            <person name="Ahren D."/>
            <person name="Brun A."/>
            <person name="Danchin E.G.J."/>
            <person name="Duchaussoy F."/>
            <person name="Gibon J."/>
            <person name="Kohler A."/>
            <person name="Lindquist E."/>
            <person name="Pereda V."/>
            <person name="Salamov A."/>
            <person name="Shapiro H.J."/>
            <person name="Wuyts J."/>
            <person name="Blaudez D."/>
            <person name="Buee M."/>
            <person name="Brokstein P."/>
            <person name="Canbaeck B."/>
            <person name="Cohen D."/>
            <person name="Courty P.E."/>
            <person name="Coutinho P.M."/>
            <person name="Delaruelle C."/>
            <person name="Detter J.C."/>
            <person name="Deveau A."/>
            <person name="DiFazio S."/>
            <person name="Duplessis S."/>
            <person name="Fraissinet-Tachet L."/>
            <person name="Lucic E."/>
            <person name="Frey-Klett P."/>
            <person name="Fourrey C."/>
            <person name="Feussner I."/>
            <person name="Gay G."/>
            <person name="Grimwood J."/>
            <person name="Hoegger P.J."/>
            <person name="Jain P."/>
            <person name="Kilaru S."/>
            <person name="Labbe J."/>
            <person name="Lin Y.C."/>
            <person name="Legue V."/>
            <person name="Le Tacon F."/>
            <person name="Marmeisse R."/>
            <person name="Melayah D."/>
            <person name="Montanini B."/>
            <person name="Muratet M."/>
            <person name="Nehls U."/>
            <person name="Niculita-Hirzel H."/>
            <person name="Oudot-Le Secq M.P."/>
            <person name="Peter M."/>
            <person name="Quesneville H."/>
            <person name="Rajashekar B."/>
            <person name="Reich M."/>
            <person name="Rouhier N."/>
            <person name="Schmutz J."/>
            <person name="Yin T."/>
            <person name="Chalot M."/>
            <person name="Henrissat B."/>
            <person name="Kuees U."/>
            <person name="Lucas S."/>
            <person name="Van de Peer Y."/>
            <person name="Podila G.K."/>
            <person name="Polle A."/>
            <person name="Pukkila P.J."/>
            <person name="Richardson P.M."/>
            <person name="Rouze P."/>
            <person name="Sanders I.R."/>
            <person name="Stajich J.E."/>
            <person name="Tunlid A."/>
            <person name="Tuskan G."/>
            <person name="Grigoriev I.V."/>
        </authorList>
    </citation>
    <scope>NUCLEOTIDE SEQUENCE [LARGE SCALE GENOMIC DNA]</scope>
    <source>
        <strain evidence="3">S238N-H82 / ATCC MYA-4686</strain>
    </source>
</reference>
<dbReference type="RefSeq" id="XP_001878194.1">
    <property type="nucleotide sequence ID" value="XM_001878159.1"/>
</dbReference>
<keyword evidence="1" id="KW-0472">Membrane</keyword>
<name>B0D3C6_LACBS</name>
<feature type="transmembrane region" description="Helical" evidence="1">
    <location>
        <begin position="92"/>
        <end position="111"/>
    </location>
</feature>
<evidence type="ECO:0000313" key="2">
    <source>
        <dbReference type="EMBL" id="EDR10893.1"/>
    </source>
</evidence>
<sequence>MANEKKVVEEEEDTPKLFVWSIRSISYIIGWVLIFSLTCAELGLVSQQIHKFGRETSHYASLMWKNDLGLLLAAVIVSLLVTIFHYQLGLGAIIFFSLVLSVFFATGAGIIRGATPFRGTSCGNAVDLYPVIWQPFVGECRRIVSIQAIAWTLWALYMFMLFGSLAYKFGLRVKPTPGGFYGPSAV</sequence>
<dbReference type="HOGENOM" id="CLU_1510993_0_0_1"/>
<dbReference type="AlphaFoldDB" id="B0D3C6"/>
<feature type="transmembrane region" description="Helical" evidence="1">
    <location>
        <begin position="25"/>
        <end position="46"/>
    </location>
</feature>
<evidence type="ECO:0000313" key="3">
    <source>
        <dbReference type="Proteomes" id="UP000001194"/>
    </source>
</evidence>
<keyword evidence="1" id="KW-1133">Transmembrane helix</keyword>
<dbReference type="GeneID" id="6073732"/>
<gene>
    <name evidence="2" type="ORF">LACBIDRAFT_315853</name>
</gene>
<feature type="transmembrane region" description="Helical" evidence="1">
    <location>
        <begin position="67"/>
        <end position="86"/>
    </location>
</feature>
<dbReference type="OrthoDB" id="2558918at2759"/>
<evidence type="ECO:0000256" key="1">
    <source>
        <dbReference type="SAM" id="Phobius"/>
    </source>
</evidence>
<proteinExistence type="predicted"/>
<dbReference type="KEGG" id="lbc:LACBIDRAFT_315853"/>
<dbReference type="Proteomes" id="UP000001194">
    <property type="component" value="Unassembled WGS sequence"/>
</dbReference>
<keyword evidence="3" id="KW-1185">Reference proteome</keyword>
<protein>
    <submittedName>
        <fullName evidence="2">Predicted protein</fullName>
    </submittedName>
</protein>
<dbReference type="EMBL" id="DS547096">
    <property type="protein sequence ID" value="EDR10893.1"/>
    <property type="molecule type" value="Genomic_DNA"/>
</dbReference>
<organism evidence="3">
    <name type="scientific">Laccaria bicolor (strain S238N-H82 / ATCC MYA-4686)</name>
    <name type="common">Bicoloured deceiver</name>
    <name type="synonym">Laccaria laccata var. bicolor</name>
    <dbReference type="NCBI Taxonomy" id="486041"/>
    <lineage>
        <taxon>Eukaryota</taxon>
        <taxon>Fungi</taxon>
        <taxon>Dikarya</taxon>
        <taxon>Basidiomycota</taxon>
        <taxon>Agaricomycotina</taxon>
        <taxon>Agaricomycetes</taxon>
        <taxon>Agaricomycetidae</taxon>
        <taxon>Agaricales</taxon>
        <taxon>Agaricineae</taxon>
        <taxon>Hydnangiaceae</taxon>
        <taxon>Laccaria</taxon>
    </lineage>
</organism>